<dbReference type="InterPro" id="IPR024370">
    <property type="entry name" value="PBP_domain"/>
</dbReference>
<dbReference type="GO" id="GO:0006777">
    <property type="term" value="P:Mo-molybdopterin cofactor biosynthetic process"/>
    <property type="evidence" value="ECO:0007669"/>
    <property type="project" value="UniProtKB-KW"/>
</dbReference>
<keyword evidence="1" id="KW-0501">Molybdenum cofactor biosynthesis</keyword>
<dbReference type="Gene3D" id="3.40.980.10">
    <property type="entry name" value="MoaB/Mog-like domain"/>
    <property type="match status" value="1"/>
</dbReference>
<dbReference type="InterPro" id="IPR001453">
    <property type="entry name" value="MoaB/Mog_dom"/>
</dbReference>
<proteinExistence type="predicted"/>
<dbReference type="SMART" id="SM00852">
    <property type="entry name" value="MoCF_biosynth"/>
    <property type="match status" value="1"/>
</dbReference>
<evidence type="ECO:0000259" key="2">
    <source>
        <dbReference type="SMART" id="SM00852"/>
    </source>
</evidence>
<feature type="domain" description="MoaB/Mog" evidence="2">
    <location>
        <begin position="161"/>
        <end position="298"/>
    </location>
</feature>
<dbReference type="InterPro" id="IPR036425">
    <property type="entry name" value="MoaB/Mog-like_dom_sf"/>
</dbReference>
<dbReference type="PROSITE" id="PS01079">
    <property type="entry name" value="MOCF_BIOSYNTHESIS_2"/>
    <property type="match status" value="1"/>
</dbReference>
<dbReference type="Pfam" id="PF12727">
    <property type="entry name" value="PBP_like"/>
    <property type="match status" value="1"/>
</dbReference>
<dbReference type="Pfam" id="PF03453">
    <property type="entry name" value="MoeA_N"/>
    <property type="match status" value="1"/>
</dbReference>
<dbReference type="GO" id="GO:0005829">
    <property type="term" value="C:cytosol"/>
    <property type="evidence" value="ECO:0007669"/>
    <property type="project" value="TreeGrafter"/>
</dbReference>
<dbReference type="NCBIfam" id="NF011068">
    <property type="entry name" value="PRK14498.1"/>
    <property type="match status" value="1"/>
</dbReference>
<dbReference type="GO" id="GO:0061599">
    <property type="term" value="F:molybdopterin molybdotransferase activity"/>
    <property type="evidence" value="ECO:0007669"/>
    <property type="project" value="TreeGrafter"/>
</dbReference>
<organism evidence="3 4">
    <name type="scientific">Methanomicrobium antiquum</name>
    <dbReference type="NCBI Taxonomy" id="487686"/>
    <lineage>
        <taxon>Archaea</taxon>
        <taxon>Methanobacteriati</taxon>
        <taxon>Methanobacteriota</taxon>
        <taxon>Stenosarchaea group</taxon>
        <taxon>Methanomicrobia</taxon>
        <taxon>Methanomicrobiales</taxon>
        <taxon>Methanomicrobiaceae</taxon>
        <taxon>Methanomicrobium</taxon>
    </lineage>
</organism>
<dbReference type="Pfam" id="PF00994">
    <property type="entry name" value="MoCF_biosynth"/>
    <property type="match status" value="1"/>
</dbReference>
<dbReference type="AlphaFoldDB" id="A0AAF0FSD2"/>
<evidence type="ECO:0000313" key="3">
    <source>
        <dbReference type="EMBL" id="WFN37041.1"/>
    </source>
</evidence>
<dbReference type="Gene3D" id="2.170.190.11">
    <property type="entry name" value="Molybdopterin biosynthesis moea protein, domain 3"/>
    <property type="match status" value="1"/>
</dbReference>
<dbReference type="SUPFAM" id="SSF63882">
    <property type="entry name" value="MoeA N-terminal region -like"/>
    <property type="match status" value="1"/>
</dbReference>
<dbReference type="EMBL" id="CP091092">
    <property type="protein sequence ID" value="WFN37041.1"/>
    <property type="molecule type" value="Genomic_DNA"/>
</dbReference>
<dbReference type="InterPro" id="IPR038987">
    <property type="entry name" value="MoeA-like"/>
</dbReference>
<reference evidence="3" key="1">
    <citation type="submission" date="2022-01" db="EMBL/GenBank/DDBJ databases">
        <title>Complete genome of Methanomicrobium antiquum DSM 21220.</title>
        <authorList>
            <person name="Chen S.-C."/>
            <person name="You Y.-T."/>
            <person name="Zhou Y.-Z."/>
            <person name="Lai M.-C."/>
        </authorList>
    </citation>
    <scope>NUCLEOTIDE SEQUENCE</scope>
    <source>
        <strain evidence="3">DSM 21220</strain>
    </source>
</reference>
<sequence length="610" mass="66357">MKSLDEALIILNNISDFKTSTKIAKITDACGKITAEAVFSKYSVPMIHLSAMDGFAVKSTDTLFAMESNPVFIKDSKRVNTGNVVPPEYDCVIMVEDTWEENEGFIIRKPATKWQNIRPVGEDIGESEMILSSNHKIRPNDIGALASYGVTEISVKNLSAGIIPTGTELKEPGNNLEPGAVIDSNTIMAGAMLTEAGVSSTRCPIIPDDRDKIRDALNRAVSENDFVLISAGSSAGTKDYTASIIEELGEVFVHGIGIKPGKPAIIGRIDKKPVIGLPGYPLASLTIMREIVYPMIRLYGFETPYMHKIDIELASSLTSPIGTDEFVMMSVGKVGDRFVGIAQSRGSGVQMSAVRANAILRISKEEEGIVAGKTTQASLIVQKSRVENSLLIVGSHDPCIDYLTDMASINNIDIHSAHVGSMGGILALKKKTCHVAPMHLLSDDGGYNISYIKKYLPDKDISLLCVAEREQGIASKTGISLQNLADHSFINRQKGSGTRILLDYMLKKEGIDSSSIKGYDLERTTHLDVSLAVKNDEADSGMCIYSAAKLLGLEFVPVIKERYEIAFYDEMADDKRIKTLIESINSDLFKSKLNKTGGYDTAHTGEMRKV</sequence>
<dbReference type="SUPFAM" id="SSF53218">
    <property type="entry name" value="Molybdenum cofactor biosynthesis proteins"/>
    <property type="match status" value="1"/>
</dbReference>
<dbReference type="PANTHER" id="PTHR10192:SF16">
    <property type="entry name" value="MOLYBDOPTERIN MOLYBDENUMTRANSFERASE"/>
    <property type="match status" value="1"/>
</dbReference>
<name>A0AAF0FSD2_9EURY</name>
<dbReference type="Gene3D" id="3.90.105.10">
    <property type="entry name" value="Molybdopterin biosynthesis moea protein, domain 2"/>
    <property type="match status" value="1"/>
</dbReference>
<dbReference type="InterPro" id="IPR008284">
    <property type="entry name" value="MoCF_biosynth_CS"/>
</dbReference>
<dbReference type="InterPro" id="IPR036135">
    <property type="entry name" value="MoeA_linker/N_sf"/>
</dbReference>
<gene>
    <name evidence="3" type="ORF">L1994_01195</name>
</gene>
<dbReference type="InterPro" id="IPR005110">
    <property type="entry name" value="MoeA_linker/N"/>
</dbReference>
<dbReference type="PANTHER" id="PTHR10192">
    <property type="entry name" value="MOLYBDOPTERIN BIOSYNTHESIS PROTEIN"/>
    <property type="match status" value="1"/>
</dbReference>
<evidence type="ECO:0000256" key="1">
    <source>
        <dbReference type="ARBA" id="ARBA00023150"/>
    </source>
</evidence>
<dbReference type="InterPro" id="IPR036688">
    <property type="entry name" value="MoeA_C_domain_IV_sf"/>
</dbReference>
<dbReference type="Proteomes" id="UP001218895">
    <property type="component" value="Chromosome"/>
</dbReference>
<dbReference type="CDD" id="cd00887">
    <property type="entry name" value="MoeA"/>
    <property type="match status" value="1"/>
</dbReference>
<dbReference type="Gene3D" id="2.40.340.10">
    <property type="entry name" value="MoeA, C-terminal, domain IV"/>
    <property type="match status" value="1"/>
</dbReference>
<dbReference type="KEGG" id="manq:L1994_01195"/>
<dbReference type="SUPFAM" id="SSF63867">
    <property type="entry name" value="MoeA C-terminal domain-like"/>
    <property type="match status" value="1"/>
</dbReference>
<keyword evidence="4" id="KW-1185">Reference proteome</keyword>
<protein>
    <submittedName>
        <fullName evidence="3">Molybdopterin biosynthesis protein</fullName>
    </submittedName>
</protein>
<accession>A0AAF0FSD2</accession>
<evidence type="ECO:0000313" key="4">
    <source>
        <dbReference type="Proteomes" id="UP001218895"/>
    </source>
</evidence>
<dbReference type="NCBIfam" id="TIGR00177">
    <property type="entry name" value="molyb_syn"/>
    <property type="match status" value="1"/>
</dbReference>